<accession>A0ABX2ZPJ8</accession>
<dbReference type="InterPro" id="IPR025303">
    <property type="entry name" value="PdaC"/>
</dbReference>
<evidence type="ECO:0000313" key="4">
    <source>
        <dbReference type="EMBL" id="ODG90414.1"/>
    </source>
</evidence>
<dbReference type="InterPro" id="IPR037126">
    <property type="entry name" value="PdaC/RsiV-like_sf"/>
</dbReference>
<evidence type="ECO:0000259" key="3">
    <source>
        <dbReference type="Pfam" id="PF13739"/>
    </source>
</evidence>
<dbReference type="Gene3D" id="3.90.640.20">
    <property type="entry name" value="Heat-shock cognate protein, ATPase"/>
    <property type="match status" value="1"/>
</dbReference>
<keyword evidence="1" id="KW-0732">Signal</keyword>
<proteinExistence type="predicted"/>
<feature type="chain" id="PRO_5047426377" description="Deacetylase PdaC domain-containing protein" evidence="1">
    <location>
        <begin position="21"/>
        <end position="238"/>
    </location>
</feature>
<feature type="domain" description="DUF3298" evidence="2">
    <location>
        <begin position="167"/>
        <end position="234"/>
    </location>
</feature>
<keyword evidence="5" id="KW-1185">Reference proteome</keyword>
<dbReference type="InterPro" id="IPR021729">
    <property type="entry name" value="DUF3298"/>
</dbReference>
<dbReference type="Pfam" id="PF11738">
    <property type="entry name" value="DUF3298"/>
    <property type="match status" value="1"/>
</dbReference>
<dbReference type="Pfam" id="PF13739">
    <property type="entry name" value="PdaC"/>
    <property type="match status" value="1"/>
</dbReference>
<feature type="domain" description="Deacetylase PdaC" evidence="3">
    <location>
        <begin position="52"/>
        <end position="143"/>
    </location>
</feature>
<dbReference type="Gene3D" id="3.30.565.40">
    <property type="entry name" value="Fervidobacterium nodosum Rt17-B1 like"/>
    <property type="match status" value="1"/>
</dbReference>
<comment type="caution">
    <text evidence="4">The sequence shown here is derived from an EMBL/GenBank/DDBJ whole genome shotgun (WGS) entry which is preliminary data.</text>
</comment>
<sequence>MKKFLYYFLLMIMTSSINLGSIKFVSADTKAGINENSLTRHIKITEQKLNDAPIKYPQISGASNSTAQQKINSILKQGADLANSNRLKLLEDEKEAKSKWDASQGQWRPYEYVFTYKVLYNNLDKLSVIYNEYSYTGGAHGMTMGTTFNFDVKTGDIVPLSKLINEYTKSVQEYAYQQLQKKYKGYVLIKSPNEIDLSDKNRLWAFDHAGIKLIFKEYEVAAYAAGMPEVFIPVQVYQ</sequence>
<evidence type="ECO:0000256" key="1">
    <source>
        <dbReference type="SAM" id="SignalP"/>
    </source>
</evidence>
<dbReference type="EMBL" id="MDKC01000034">
    <property type="protein sequence ID" value="ODG90414.1"/>
    <property type="molecule type" value="Genomic_DNA"/>
</dbReference>
<dbReference type="RefSeq" id="WP_069034834.1">
    <property type="nucleotide sequence ID" value="NZ_MDKC01000034.1"/>
</dbReference>
<dbReference type="Proteomes" id="UP000094580">
    <property type="component" value="Unassembled WGS sequence"/>
</dbReference>
<organism evidence="4 5">
    <name type="scientific">Gottfriedia luciferensis</name>
    <dbReference type="NCBI Taxonomy" id="178774"/>
    <lineage>
        <taxon>Bacteria</taxon>
        <taxon>Bacillati</taxon>
        <taxon>Bacillota</taxon>
        <taxon>Bacilli</taxon>
        <taxon>Bacillales</taxon>
        <taxon>Bacillaceae</taxon>
        <taxon>Gottfriedia</taxon>
    </lineage>
</organism>
<evidence type="ECO:0008006" key="6">
    <source>
        <dbReference type="Google" id="ProtNLM"/>
    </source>
</evidence>
<reference evidence="4 5" key="1">
    <citation type="submission" date="2016-07" db="EMBL/GenBank/DDBJ databases">
        <authorList>
            <person name="Townsley L."/>
            <person name="Shank E.A."/>
        </authorList>
    </citation>
    <scope>NUCLEOTIDE SEQUENCE [LARGE SCALE GENOMIC DNA]</scope>
    <source>
        <strain evidence="4 5">CH01</strain>
    </source>
</reference>
<feature type="signal peptide" evidence="1">
    <location>
        <begin position="1"/>
        <end position="20"/>
    </location>
</feature>
<gene>
    <name evidence="4" type="ORF">BED47_11075</name>
</gene>
<protein>
    <recommendedName>
        <fullName evidence="6">Deacetylase PdaC domain-containing protein</fullName>
    </recommendedName>
</protein>
<name>A0ABX2ZPJ8_9BACI</name>
<evidence type="ECO:0000259" key="2">
    <source>
        <dbReference type="Pfam" id="PF11738"/>
    </source>
</evidence>
<evidence type="ECO:0000313" key="5">
    <source>
        <dbReference type="Proteomes" id="UP000094580"/>
    </source>
</evidence>